<dbReference type="EC" id="3.1.21.3" evidence="10"/>
<accession>A0ABS5QMU0</accession>
<dbReference type="PANTHER" id="PTHR30195">
    <property type="entry name" value="TYPE I SITE-SPECIFIC DEOXYRIBONUCLEASE PROTEIN SUBUNIT M AND R"/>
    <property type="match status" value="1"/>
</dbReference>
<dbReference type="InterPro" id="IPR007409">
    <property type="entry name" value="Restrct_endonuc_type1_HsdR_N"/>
</dbReference>
<evidence type="ECO:0000256" key="5">
    <source>
        <dbReference type="ARBA" id="ARBA00022747"/>
    </source>
</evidence>
<evidence type="ECO:0000256" key="11">
    <source>
        <dbReference type="SAM" id="Coils"/>
    </source>
</evidence>
<dbReference type="RefSeq" id="WP_213349927.1">
    <property type="nucleotide sequence ID" value="NZ_JAEDAM010000100.1"/>
</dbReference>
<dbReference type="InterPro" id="IPR027417">
    <property type="entry name" value="P-loop_NTPase"/>
</dbReference>
<keyword evidence="3" id="KW-0540">Nuclease</keyword>
<gene>
    <name evidence="13" type="ORF">VAMP_7420n334</name>
</gene>
<dbReference type="InterPro" id="IPR055180">
    <property type="entry name" value="HsdR_RecA-like_helicase_dom_2"/>
</dbReference>
<keyword evidence="4 10" id="KW-0547">Nucleotide-binding</keyword>
<evidence type="ECO:0000313" key="13">
    <source>
        <dbReference type="EMBL" id="MBS8122503.1"/>
    </source>
</evidence>
<dbReference type="Gene3D" id="3.40.50.300">
    <property type="entry name" value="P-loop containing nucleotide triphosphate hydrolases"/>
    <property type="match status" value="2"/>
</dbReference>
<protein>
    <recommendedName>
        <fullName evidence="10">Type I restriction enzyme endonuclease subunit</fullName>
        <shortName evidence="10">R protein</shortName>
        <ecNumber evidence="10">3.1.21.3</ecNumber>
    </recommendedName>
</protein>
<keyword evidence="9 10" id="KW-0238">DNA-binding</keyword>
<proteinExistence type="inferred from homology"/>
<sequence length="1017" mass="117732">MAHYNEDLYVEKPFLEQLQNLGWNIVYGNKDDANITFRQSFKEILIEDLFTKSIKKINSFLETDQIEEIFGELKKINKTNLFEANEQATDILLNGLNVDQNRITGEKSPSVKIIDFDNLENNIFTAISQYKVNIPGTEKHIIPDITLFINGIPIGIVECKSPKISEAIEEAIYQLKRYQNDRGAENNEGNEKLFYFNQLLIATSRQETRIGTIKANAEHYLEWKDLEKNDNSQNILIKGVLKKENILDIINNFIVFKSDDKGRKIKILCRYQQYRAVNKAINKLTNKSLSQEQKGGIIWHTQGSGKSLTMIFLIRKFRKTKEGKKFKIIFLTDRTDLQRQIGETAKTIGETIYPKNNKDNNIKNILKEISSDDSNIVNAMIHKFQSKDNENPDKYVKETKLLTELNNSPNILLLIDEAHRSQDGTLGANLSNALPNAIKIGFTGTPIITGKLRKKSHEIFGEYIDTYTIEQAVKDGATVQIIYEGRTSQDIIKDKQAMDKEFIDMFKDYTDEERQAILKKYGNKQNYLDAPEIIEQKANDMIQYYIDKIFINGFKAQVVVNSRKSAILYKKYLDKAIKQEIEKIKNGISNLKNKDFIDLEILKELETTVIISSNHNDEEFYKKYTNSVIHKTQIENFKKPFENKDKNKKSSLGIIIVTDMLLTGFDAPIEQVLFLDKKLIEHNLLQTIARVNRTASGKNCGYLVDYYGIANNLKEALEIFSDNDIKGAMINLDEEIPRLDEKYRKVVQIFEENGIKSFDTNEDIDLCIDLLEDVSLRAKFTVAYRKLSKSIDIVSPDKAILKYINNYKAFGFILFSAKNRYRDNQLNIIGTGKKVKKLIDKYITSQGIDPNIPPISIMDDDFDKFINGIKSNKSKASEMEHAIRYHISENFEKDPEFFKTLSDKLQEIIQDQKNNWEKMIEDLEEVLQDIMKRPNENIEGLNNNQIPYFDIIKNNIFEKKEINQEQNQKLMKLTIEIYEIFSKKLKIVNFWNDEGSQDKVRLEINDLINKSGLIKNI</sequence>
<comment type="similarity">
    <text evidence="2 10">Belongs to the HsdR family.</text>
</comment>
<evidence type="ECO:0000256" key="3">
    <source>
        <dbReference type="ARBA" id="ARBA00022722"/>
    </source>
</evidence>
<dbReference type="Proteomes" id="UP000680365">
    <property type="component" value="Unassembled WGS sequence"/>
</dbReference>
<evidence type="ECO:0000256" key="6">
    <source>
        <dbReference type="ARBA" id="ARBA00022759"/>
    </source>
</evidence>
<feature type="coiled-coil region" evidence="11">
    <location>
        <begin position="906"/>
        <end position="933"/>
    </location>
</feature>
<comment type="subunit">
    <text evidence="10">The type I restriction/modification system is composed of three polypeptides R, M and S.</text>
</comment>
<dbReference type="PROSITE" id="PS51192">
    <property type="entry name" value="HELICASE_ATP_BIND_1"/>
    <property type="match status" value="1"/>
</dbReference>
<evidence type="ECO:0000256" key="10">
    <source>
        <dbReference type="RuleBase" id="RU364115"/>
    </source>
</evidence>
<keyword evidence="5 10" id="KW-0680">Restriction system</keyword>
<evidence type="ECO:0000256" key="4">
    <source>
        <dbReference type="ARBA" id="ARBA00022741"/>
    </source>
</evidence>
<evidence type="ECO:0000256" key="8">
    <source>
        <dbReference type="ARBA" id="ARBA00022840"/>
    </source>
</evidence>
<comment type="catalytic activity">
    <reaction evidence="1 10">
        <text>Endonucleolytic cleavage of DNA to give random double-stranded fragments with terminal 5'-phosphates, ATP is simultaneously hydrolyzed.</text>
        <dbReference type="EC" id="3.1.21.3"/>
    </reaction>
</comment>
<dbReference type="Pfam" id="PF18766">
    <property type="entry name" value="SWI2_SNF2"/>
    <property type="match status" value="1"/>
</dbReference>
<dbReference type="Gene3D" id="3.90.1570.50">
    <property type="match status" value="1"/>
</dbReference>
<name>A0ABS5QMU0_9BACT</name>
<dbReference type="SUPFAM" id="SSF52540">
    <property type="entry name" value="P-loop containing nucleoside triphosphate hydrolases"/>
    <property type="match status" value="2"/>
</dbReference>
<comment type="caution">
    <text evidence="13">The sequence shown here is derived from an EMBL/GenBank/DDBJ whole genome shotgun (WGS) entry which is preliminary data.</text>
</comment>
<dbReference type="Pfam" id="PF22679">
    <property type="entry name" value="T1R_D3-like"/>
    <property type="match status" value="1"/>
</dbReference>
<dbReference type="GO" id="GO:0009035">
    <property type="term" value="F:type I site-specific deoxyribonuclease activity"/>
    <property type="evidence" value="ECO:0007669"/>
    <property type="project" value="UniProtKB-EC"/>
</dbReference>
<dbReference type="NCBIfam" id="TIGR00348">
    <property type="entry name" value="hsdR"/>
    <property type="match status" value="1"/>
</dbReference>
<evidence type="ECO:0000256" key="9">
    <source>
        <dbReference type="ARBA" id="ARBA00023125"/>
    </source>
</evidence>
<evidence type="ECO:0000313" key="14">
    <source>
        <dbReference type="Proteomes" id="UP000680365"/>
    </source>
</evidence>
<evidence type="ECO:0000256" key="2">
    <source>
        <dbReference type="ARBA" id="ARBA00008598"/>
    </source>
</evidence>
<dbReference type="InterPro" id="IPR014001">
    <property type="entry name" value="Helicase_ATP-bd"/>
</dbReference>
<dbReference type="InterPro" id="IPR040980">
    <property type="entry name" value="SWI2_SNF2"/>
</dbReference>
<evidence type="ECO:0000259" key="12">
    <source>
        <dbReference type="PROSITE" id="PS51192"/>
    </source>
</evidence>
<keyword evidence="14" id="KW-1185">Reference proteome</keyword>
<evidence type="ECO:0000256" key="7">
    <source>
        <dbReference type="ARBA" id="ARBA00022801"/>
    </source>
</evidence>
<keyword evidence="8 10" id="KW-0067">ATP-binding</keyword>
<dbReference type="EMBL" id="JAEDAM010000100">
    <property type="protein sequence ID" value="MBS8122503.1"/>
    <property type="molecule type" value="Genomic_DNA"/>
</dbReference>
<evidence type="ECO:0000256" key="1">
    <source>
        <dbReference type="ARBA" id="ARBA00000851"/>
    </source>
</evidence>
<dbReference type="SMART" id="SM00487">
    <property type="entry name" value="DEXDc"/>
    <property type="match status" value="1"/>
</dbReference>
<dbReference type="PANTHER" id="PTHR30195:SF15">
    <property type="entry name" value="TYPE I RESTRICTION ENZYME HINDI ENDONUCLEASE SUBUNIT"/>
    <property type="match status" value="1"/>
</dbReference>
<keyword evidence="11" id="KW-0175">Coiled coil</keyword>
<dbReference type="InterPro" id="IPR004473">
    <property type="entry name" value="Restrct_endonuc_typeI_HsdR"/>
</dbReference>
<keyword evidence="7 10" id="KW-0378">Hydrolase</keyword>
<comment type="function">
    <text evidence="10">Subunit R is required for both nuclease and ATPase activities, but not for modification.</text>
</comment>
<feature type="domain" description="Helicase ATP-binding" evidence="12">
    <location>
        <begin position="287"/>
        <end position="464"/>
    </location>
</feature>
<dbReference type="CDD" id="cd18800">
    <property type="entry name" value="SF2_C_EcoR124I-like"/>
    <property type="match status" value="1"/>
</dbReference>
<keyword evidence="6" id="KW-0255">Endonuclease</keyword>
<reference evidence="13 14" key="1">
    <citation type="journal article" date="2021" name="Nat. Commun.">
        <title>Reductive evolution and unique predatory mode in the CPR bacterium Vampirococcus lugosii.</title>
        <authorList>
            <person name="Moreira D."/>
            <person name="Zivanovic Y."/>
            <person name="Lopez-Archilla A.I."/>
            <person name="Iniesto M."/>
            <person name="Lopez-Garcia P."/>
        </authorList>
    </citation>
    <scope>NUCLEOTIDE SEQUENCE [LARGE SCALE GENOMIC DNA]</scope>
    <source>
        <strain evidence="13">Chiprana</strain>
    </source>
</reference>
<dbReference type="Pfam" id="PF04313">
    <property type="entry name" value="HSDR_N"/>
    <property type="match status" value="1"/>
</dbReference>
<organism evidence="13 14">
    <name type="scientific">Candidatus Vampirococcus lugosii</name>
    <dbReference type="NCBI Taxonomy" id="2789015"/>
    <lineage>
        <taxon>Bacteria</taxon>
        <taxon>Candidatus Absconditibacteriota</taxon>
        <taxon>Vampirococcus</taxon>
    </lineage>
</organism>
<dbReference type="InterPro" id="IPR051268">
    <property type="entry name" value="Type-I_R_enzyme_R_subunit"/>
</dbReference>
<dbReference type="CDD" id="cd22332">
    <property type="entry name" value="HsdR_N"/>
    <property type="match status" value="1"/>
</dbReference>